<dbReference type="EMBL" id="JAPNTZ010000009">
    <property type="protein sequence ID" value="MCY1141630.1"/>
    <property type="molecule type" value="Genomic_DNA"/>
</dbReference>
<comment type="caution">
    <text evidence="3">The sequence shown here is derived from an EMBL/GenBank/DDBJ whole genome shotgun (WGS) entry which is preliminary data.</text>
</comment>
<keyword evidence="1" id="KW-0472">Membrane</keyword>
<dbReference type="RefSeq" id="WP_267566022.1">
    <property type="nucleotide sequence ID" value="NZ_JAPNTZ010000009.1"/>
</dbReference>
<dbReference type="NCBIfam" id="TIGR00254">
    <property type="entry name" value="GGDEF"/>
    <property type="match status" value="1"/>
</dbReference>
<evidence type="ECO:0000259" key="2">
    <source>
        <dbReference type="PROSITE" id="PS50887"/>
    </source>
</evidence>
<evidence type="ECO:0000256" key="1">
    <source>
        <dbReference type="SAM" id="Phobius"/>
    </source>
</evidence>
<keyword evidence="4" id="KW-1185">Reference proteome</keyword>
<proteinExistence type="predicted"/>
<dbReference type="SMART" id="SM00267">
    <property type="entry name" value="GGDEF"/>
    <property type="match status" value="1"/>
</dbReference>
<dbReference type="InterPro" id="IPR043128">
    <property type="entry name" value="Rev_trsase/Diguanyl_cyclase"/>
</dbReference>
<dbReference type="CDD" id="cd01949">
    <property type="entry name" value="GGDEF"/>
    <property type="match status" value="1"/>
</dbReference>
<feature type="transmembrane region" description="Helical" evidence="1">
    <location>
        <begin position="83"/>
        <end position="100"/>
    </location>
</feature>
<feature type="transmembrane region" description="Helical" evidence="1">
    <location>
        <begin position="106"/>
        <end position="124"/>
    </location>
</feature>
<evidence type="ECO:0000313" key="3">
    <source>
        <dbReference type="EMBL" id="MCY1141630.1"/>
    </source>
</evidence>
<gene>
    <name evidence="3" type="ORF">OWR29_26835</name>
</gene>
<dbReference type="InterPro" id="IPR000160">
    <property type="entry name" value="GGDEF_dom"/>
</dbReference>
<name>A0ABT4B7Q5_9ACTN</name>
<dbReference type="InterPro" id="IPR052163">
    <property type="entry name" value="DGC-Regulatory_Protein"/>
</dbReference>
<sequence>MTGAAVEAALAGMCVTVPLWLAGLGPMLAEAGASAAAKVLTLAGVMASAAFVGAAAQVLRTIPAEGGRAAGREREPAIRARRLAAALLIIPVGAAVAIGCGRPPDVIMLCAGQVMITMVALLRIRQLDRRQAQQKRALDHQARFDELTGLPNRRDVLARLDHLLMPGTSTAPVSVLFCDLNGFKPINDGLGHEAGDQVLRVVAHRLSAATRHGDVVGRIGGDEFLVICPAAGAIEGMQVADRIETEVGAPITWAGEQLHIGVAMGIATAAAGDERTADQLIAEADEAMYVRKRAMKQRTG</sequence>
<organism evidence="3 4">
    <name type="scientific">Paractinoplanes pyxinae</name>
    <dbReference type="NCBI Taxonomy" id="2997416"/>
    <lineage>
        <taxon>Bacteria</taxon>
        <taxon>Bacillati</taxon>
        <taxon>Actinomycetota</taxon>
        <taxon>Actinomycetes</taxon>
        <taxon>Micromonosporales</taxon>
        <taxon>Micromonosporaceae</taxon>
        <taxon>Paractinoplanes</taxon>
    </lineage>
</organism>
<protein>
    <submittedName>
        <fullName evidence="3">GGDEF domain-containing protein</fullName>
    </submittedName>
</protein>
<dbReference type="PANTHER" id="PTHR46663:SF2">
    <property type="entry name" value="GGDEF DOMAIN-CONTAINING PROTEIN"/>
    <property type="match status" value="1"/>
</dbReference>
<dbReference type="InterPro" id="IPR029787">
    <property type="entry name" value="Nucleotide_cyclase"/>
</dbReference>
<accession>A0ABT4B7Q5</accession>
<feature type="transmembrane region" description="Helical" evidence="1">
    <location>
        <begin position="41"/>
        <end position="62"/>
    </location>
</feature>
<dbReference type="SUPFAM" id="SSF55073">
    <property type="entry name" value="Nucleotide cyclase"/>
    <property type="match status" value="1"/>
</dbReference>
<dbReference type="Pfam" id="PF00990">
    <property type="entry name" value="GGDEF"/>
    <property type="match status" value="1"/>
</dbReference>
<dbReference type="Proteomes" id="UP001151002">
    <property type="component" value="Unassembled WGS sequence"/>
</dbReference>
<keyword evidence="1" id="KW-1133">Transmembrane helix</keyword>
<evidence type="ECO:0000313" key="4">
    <source>
        <dbReference type="Proteomes" id="UP001151002"/>
    </source>
</evidence>
<feature type="domain" description="GGDEF" evidence="2">
    <location>
        <begin position="171"/>
        <end position="300"/>
    </location>
</feature>
<keyword evidence="1" id="KW-0812">Transmembrane</keyword>
<dbReference type="PANTHER" id="PTHR46663">
    <property type="entry name" value="DIGUANYLATE CYCLASE DGCT-RELATED"/>
    <property type="match status" value="1"/>
</dbReference>
<dbReference type="Gene3D" id="3.30.70.270">
    <property type="match status" value="1"/>
</dbReference>
<reference evidence="3" key="1">
    <citation type="submission" date="2022-11" db="EMBL/GenBank/DDBJ databases">
        <authorList>
            <person name="Somphong A."/>
            <person name="Phongsopitanun W."/>
        </authorList>
    </citation>
    <scope>NUCLEOTIDE SEQUENCE</scope>
    <source>
        <strain evidence="3">Pm04-4</strain>
    </source>
</reference>
<dbReference type="PROSITE" id="PS50887">
    <property type="entry name" value="GGDEF"/>
    <property type="match status" value="1"/>
</dbReference>